<evidence type="ECO:0000313" key="8">
    <source>
        <dbReference type="EMBL" id="KAK8867017.1"/>
    </source>
</evidence>
<comment type="caution">
    <text evidence="8">The sequence shown here is derived from an EMBL/GenBank/DDBJ whole genome shotgun (WGS) entry which is preliminary data.</text>
</comment>
<dbReference type="InterPro" id="IPR051370">
    <property type="entry name" value="PPIase_Pin1"/>
</dbReference>
<comment type="catalytic activity">
    <reaction evidence="1 5">
        <text>[protein]-peptidylproline (omega=180) = [protein]-peptidylproline (omega=0)</text>
        <dbReference type="Rhea" id="RHEA:16237"/>
        <dbReference type="Rhea" id="RHEA-COMP:10747"/>
        <dbReference type="Rhea" id="RHEA-COMP:10748"/>
        <dbReference type="ChEBI" id="CHEBI:83833"/>
        <dbReference type="ChEBI" id="CHEBI:83834"/>
        <dbReference type="EC" id="5.2.1.8"/>
    </reaction>
</comment>
<dbReference type="SUPFAM" id="SSF51045">
    <property type="entry name" value="WW domain"/>
    <property type="match status" value="1"/>
</dbReference>
<evidence type="ECO:0000256" key="4">
    <source>
        <dbReference type="PROSITE-ProRule" id="PRU00278"/>
    </source>
</evidence>
<dbReference type="InterPro" id="IPR046357">
    <property type="entry name" value="PPIase_dom_sf"/>
</dbReference>
<dbReference type="InterPro" id="IPR000297">
    <property type="entry name" value="PPIase_PpiC"/>
</dbReference>
<proteinExistence type="predicted"/>
<dbReference type="PANTHER" id="PTHR10657">
    <property type="entry name" value="PEPTIDYL-PROLYL CIS-TRANS ISOMERASE"/>
    <property type="match status" value="1"/>
</dbReference>
<name>A0ABR2IPY0_9EUKA</name>
<dbReference type="EC" id="5.2.1.8" evidence="5"/>
<evidence type="ECO:0000256" key="1">
    <source>
        <dbReference type="ARBA" id="ARBA00000971"/>
    </source>
</evidence>
<evidence type="ECO:0000259" key="6">
    <source>
        <dbReference type="PROSITE" id="PS50020"/>
    </source>
</evidence>
<keyword evidence="3 4" id="KW-0413">Isomerase</keyword>
<dbReference type="InterPro" id="IPR001202">
    <property type="entry name" value="WW_dom"/>
</dbReference>
<feature type="domain" description="PpiC" evidence="7">
    <location>
        <begin position="53"/>
        <end position="168"/>
    </location>
</feature>
<dbReference type="Proteomes" id="UP001470230">
    <property type="component" value="Unassembled WGS sequence"/>
</dbReference>
<dbReference type="Gene3D" id="3.10.50.40">
    <property type="match status" value="1"/>
</dbReference>
<evidence type="ECO:0000313" key="9">
    <source>
        <dbReference type="Proteomes" id="UP001470230"/>
    </source>
</evidence>
<protein>
    <recommendedName>
        <fullName evidence="5">Peptidyl-prolyl cis-trans isomerase</fullName>
        <ecNumber evidence="5">5.2.1.8</ecNumber>
    </recommendedName>
</protein>
<dbReference type="Gene3D" id="2.20.70.10">
    <property type="match status" value="1"/>
</dbReference>
<gene>
    <name evidence="8" type="ORF">M9Y10_009986</name>
</gene>
<dbReference type="CDD" id="cd00201">
    <property type="entry name" value="WW"/>
    <property type="match status" value="1"/>
</dbReference>
<evidence type="ECO:0000256" key="5">
    <source>
        <dbReference type="RuleBase" id="RU363014"/>
    </source>
</evidence>
<evidence type="ECO:0000256" key="2">
    <source>
        <dbReference type="ARBA" id="ARBA00023110"/>
    </source>
</evidence>
<keyword evidence="2 4" id="KW-0697">Rotamase</keyword>
<keyword evidence="9" id="KW-1185">Reference proteome</keyword>
<evidence type="ECO:0000256" key="3">
    <source>
        <dbReference type="ARBA" id="ARBA00023235"/>
    </source>
</evidence>
<dbReference type="Pfam" id="PF00397">
    <property type="entry name" value="WW"/>
    <property type="match status" value="1"/>
</dbReference>
<dbReference type="SMART" id="SM00456">
    <property type="entry name" value="WW"/>
    <property type="match status" value="1"/>
</dbReference>
<organism evidence="8 9">
    <name type="scientific">Tritrichomonas musculus</name>
    <dbReference type="NCBI Taxonomy" id="1915356"/>
    <lineage>
        <taxon>Eukaryota</taxon>
        <taxon>Metamonada</taxon>
        <taxon>Parabasalia</taxon>
        <taxon>Tritrichomonadida</taxon>
        <taxon>Tritrichomonadidae</taxon>
        <taxon>Tritrichomonas</taxon>
    </lineage>
</organism>
<dbReference type="PANTHER" id="PTHR10657:SF4">
    <property type="entry name" value="PEPTIDYL-PROLYL CIS-TRANS ISOMERASE-RELATED"/>
    <property type="match status" value="1"/>
</dbReference>
<sequence length="168" mass="19734">MIPTKLPPYWVLRESKDYPGRVYYYNTRTSECTWIRPVIYPHLLKSETKIDWPPLVYVSHILIKHNESNDLTTWKNDHIFGNKEQALEDILNIKKKLENGVKKFAEMAEEESDDINSYQKGGEIGWIKRGQLDYGEAFDNIAFRLGLNKISNEPVESDYGWHLIFRLG</sequence>
<feature type="domain" description="WW" evidence="6">
    <location>
        <begin position="4"/>
        <end position="39"/>
    </location>
</feature>
<dbReference type="Pfam" id="PF00639">
    <property type="entry name" value="Rotamase"/>
    <property type="match status" value="1"/>
</dbReference>
<dbReference type="EMBL" id="JAPFFF010000015">
    <property type="protein sequence ID" value="KAK8867017.1"/>
    <property type="molecule type" value="Genomic_DNA"/>
</dbReference>
<dbReference type="SUPFAM" id="SSF54534">
    <property type="entry name" value="FKBP-like"/>
    <property type="match status" value="1"/>
</dbReference>
<reference evidence="8 9" key="1">
    <citation type="submission" date="2024-04" db="EMBL/GenBank/DDBJ databases">
        <title>Tritrichomonas musculus Genome.</title>
        <authorList>
            <person name="Alves-Ferreira E."/>
            <person name="Grigg M."/>
            <person name="Lorenzi H."/>
            <person name="Galac M."/>
        </authorList>
    </citation>
    <scope>NUCLEOTIDE SEQUENCE [LARGE SCALE GENOMIC DNA]</scope>
    <source>
        <strain evidence="8 9">EAF2021</strain>
    </source>
</reference>
<dbReference type="PROSITE" id="PS50020">
    <property type="entry name" value="WW_DOMAIN_2"/>
    <property type="match status" value="1"/>
</dbReference>
<accession>A0ABR2IPY0</accession>
<dbReference type="PROSITE" id="PS50198">
    <property type="entry name" value="PPIC_PPIASE_2"/>
    <property type="match status" value="1"/>
</dbReference>
<evidence type="ECO:0000259" key="7">
    <source>
        <dbReference type="PROSITE" id="PS50198"/>
    </source>
</evidence>
<dbReference type="InterPro" id="IPR036020">
    <property type="entry name" value="WW_dom_sf"/>
</dbReference>